<comment type="caution">
    <text evidence="1">The sequence shown here is derived from an EMBL/GenBank/DDBJ whole genome shotgun (WGS) entry which is preliminary data.</text>
</comment>
<gene>
    <name evidence="1" type="ORF">EGT74_21705</name>
</gene>
<accession>A0A3N4PN48</accession>
<dbReference type="Proteomes" id="UP000278351">
    <property type="component" value="Unassembled WGS sequence"/>
</dbReference>
<sequence>MILFALPAFAQQKEAAAITAVYDSNAVAELYSTTPIGLIVRYKDGTERQTAGLLGGDLRWSQVTVETPFGECSNGVLRFNRNKIRPDNYKMRLLVTLRDQPSKQHEVMLQLPYLTGIRFQHYADSLKRGIHFYLNVEGIYNSGKIYPLDTSRIRFTASAGQLIGQDLLIPVTDSSTRKISVTAFYRGGNDMKIVTEIPVKQGPEDESMIIKNEKDVFSKPKKKRNPR</sequence>
<evidence type="ECO:0000313" key="1">
    <source>
        <dbReference type="EMBL" id="RPE09596.1"/>
    </source>
</evidence>
<dbReference type="AlphaFoldDB" id="A0A3N4PN48"/>
<protein>
    <submittedName>
        <fullName evidence="1">Uncharacterized protein</fullName>
    </submittedName>
</protein>
<proteinExistence type="predicted"/>
<organism evidence="1 2">
    <name type="scientific">Chitinophaga lutea</name>
    <dbReference type="NCBI Taxonomy" id="2488634"/>
    <lineage>
        <taxon>Bacteria</taxon>
        <taxon>Pseudomonadati</taxon>
        <taxon>Bacteroidota</taxon>
        <taxon>Chitinophagia</taxon>
        <taxon>Chitinophagales</taxon>
        <taxon>Chitinophagaceae</taxon>
        <taxon>Chitinophaga</taxon>
    </lineage>
</organism>
<keyword evidence="2" id="KW-1185">Reference proteome</keyword>
<name>A0A3N4PN48_9BACT</name>
<dbReference type="EMBL" id="RPDH01000002">
    <property type="protein sequence ID" value="RPE09596.1"/>
    <property type="molecule type" value="Genomic_DNA"/>
</dbReference>
<evidence type="ECO:0000313" key="2">
    <source>
        <dbReference type="Proteomes" id="UP000278351"/>
    </source>
</evidence>
<reference evidence="1 2" key="1">
    <citation type="submission" date="2018-11" db="EMBL/GenBank/DDBJ databases">
        <title>Chitinophaga lutea sp.nov., isolate from arsenic contaminated soil.</title>
        <authorList>
            <person name="Zong Y."/>
        </authorList>
    </citation>
    <scope>NUCLEOTIDE SEQUENCE [LARGE SCALE GENOMIC DNA]</scope>
    <source>
        <strain evidence="1 2">ZY74</strain>
    </source>
</reference>